<sequence length="78" mass="8383">MSFAVVASLDAPLAHVVPRLCVPTSSNHCRSHGALAHRMEGPALCPFQAYILTTGSLESIARDSNGFSEIFWIDVLQA</sequence>
<protein>
    <submittedName>
        <fullName evidence="1">Uncharacterized protein</fullName>
    </submittedName>
</protein>
<dbReference type="EMBL" id="KN831991">
    <property type="protein sequence ID" value="KIO01008.1"/>
    <property type="molecule type" value="Genomic_DNA"/>
</dbReference>
<reference evidence="1 2" key="1">
    <citation type="submission" date="2014-04" db="EMBL/GenBank/DDBJ databases">
        <authorList>
            <consortium name="DOE Joint Genome Institute"/>
            <person name="Kuo A."/>
            <person name="Kohler A."/>
            <person name="Costa M.D."/>
            <person name="Nagy L.G."/>
            <person name="Floudas D."/>
            <person name="Copeland A."/>
            <person name="Barry K.W."/>
            <person name="Cichocki N."/>
            <person name="Veneault-Fourrey C."/>
            <person name="LaButti K."/>
            <person name="Lindquist E.A."/>
            <person name="Lipzen A."/>
            <person name="Lundell T."/>
            <person name="Morin E."/>
            <person name="Murat C."/>
            <person name="Sun H."/>
            <person name="Tunlid A."/>
            <person name="Henrissat B."/>
            <person name="Grigoriev I.V."/>
            <person name="Hibbett D.S."/>
            <person name="Martin F."/>
            <person name="Nordberg H.P."/>
            <person name="Cantor M.N."/>
            <person name="Hua S.X."/>
        </authorList>
    </citation>
    <scope>NUCLEOTIDE SEQUENCE [LARGE SCALE GENOMIC DNA]</scope>
    <source>
        <strain evidence="1 2">Marx 270</strain>
    </source>
</reference>
<accession>A0A0C3IVZ5</accession>
<dbReference type="Proteomes" id="UP000054217">
    <property type="component" value="Unassembled WGS sequence"/>
</dbReference>
<dbReference type="InParanoid" id="A0A0C3IVZ5"/>
<dbReference type="AlphaFoldDB" id="A0A0C3IVZ5"/>
<keyword evidence="2" id="KW-1185">Reference proteome</keyword>
<evidence type="ECO:0000313" key="1">
    <source>
        <dbReference type="EMBL" id="KIO01008.1"/>
    </source>
</evidence>
<organism evidence="1 2">
    <name type="scientific">Pisolithus tinctorius Marx 270</name>
    <dbReference type="NCBI Taxonomy" id="870435"/>
    <lineage>
        <taxon>Eukaryota</taxon>
        <taxon>Fungi</taxon>
        <taxon>Dikarya</taxon>
        <taxon>Basidiomycota</taxon>
        <taxon>Agaricomycotina</taxon>
        <taxon>Agaricomycetes</taxon>
        <taxon>Agaricomycetidae</taxon>
        <taxon>Boletales</taxon>
        <taxon>Sclerodermatineae</taxon>
        <taxon>Pisolithaceae</taxon>
        <taxon>Pisolithus</taxon>
    </lineage>
</organism>
<reference evidence="2" key="2">
    <citation type="submission" date="2015-01" db="EMBL/GenBank/DDBJ databases">
        <title>Evolutionary Origins and Diversification of the Mycorrhizal Mutualists.</title>
        <authorList>
            <consortium name="DOE Joint Genome Institute"/>
            <consortium name="Mycorrhizal Genomics Consortium"/>
            <person name="Kohler A."/>
            <person name="Kuo A."/>
            <person name="Nagy L.G."/>
            <person name="Floudas D."/>
            <person name="Copeland A."/>
            <person name="Barry K.W."/>
            <person name="Cichocki N."/>
            <person name="Veneault-Fourrey C."/>
            <person name="LaButti K."/>
            <person name="Lindquist E.A."/>
            <person name="Lipzen A."/>
            <person name="Lundell T."/>
            <person name="Morin E."/>
            <person name="Murat C."/>
            <person name="Riley R."/>
            <person name="Ohm R."/>
            <person name="Sun H."/>
            <person name="Tunlid A."/>
            <person name="Henrissat B."/>
            <person name="Grigoriev I.V."/>
            <person name="Hibbett D.S."/>
            <person name="Martin F."/>
        </authorList>
    </citation>
    <scope>NUCLEOTIDE SEQUENCE [LARGE SCALE GENOMIC DNA]</scope>
    <source>
        <strain evidence="2">Marx 270</strain>
    </source>
</reference>
<gene>
    <name evidence="1" type="ORF">M404DRAFT_1003294</name>
</gene>
<evidence type="ECO:0000313" key="2">
    <source>
        <dbReference type="Proteomes" id="UP000054217"/>
    </source>
</evidence>
<name>A0A0C3IVZ5_PISTI</name>
<dbReference type="HOGENOM" id="CLU_2623001_0_0_1"/>
<proteinExistence type="predicted"/>